<accession>A0A0E9Q1Q9</accession>
<protein>
    <submittedName>
        <fullName evidence="2">Uncharacterized protein</fullName>
    </submittedName>
</protein>
<feature type="transmembrane region" description="Helical" evidence="1">
    <location>
        <begin position="23"/>
        <end position="41"/>
    </location>
</feature>
<dbReference type="AlphaFoldDB" id="A0A0E9Q1Q9"/>
<evidence type="ECO:0000313" key="2">
    <source>
        <dbReference type="EMBL" id="JAH10245.1"/>
    </source>
</evidence>
<evidence type="ECO:0000256" key="1">
    <source>
        <dbReference type="SAM" id="Phobius"/>
    </source>
</evidence>
<keyword evidence="1" id="KW-0812">Transmembrane</keyword>
<sequence>MFEAIVSTFLASLFFSPLAKTSMVYSFFLSLLCVFVFIFLIKRKEF</sequence>
<name>A0A0E9Q1Q9_ANGAN</name>
<reference evidence="2" key="1">
    <citation type="submission" date="2014-11" db="EMBL/GenBank/DDBJ databases">
        <authorList>
            <person name="Amaro Gonzalez C."/>
        </authorList>
    </citation>
    <scope>NUCLEOTIDE SEQUENCE</scope>
</reference>
<keyword evidence="1" id="KW-0472">Membrane</keyword>
<keyword evidence="1" id="KW-1133">Transmembrane helix</keyword>
<reference evidence="2" key="2">
    <citation type="journal article" date="2015" name="Fish Shellfish Immunol.">
        <title>Early steps in the European eel (Anguilla anguilla)-Vibrio vulnificus interaction in the gills: Role of the RtxA13 toxin.</title>
        <authorList>
            <person name="Callol A."/>
            <person name="Pajuelo D."/>
            <person name="Ebbesson L."/>
            <person name="Teles M."/>
            <person name="MacKenzie S."/>
            <person name="Amaro C."/>
        </authorList>
    </citation>
    <scope>NUCLEOTIDE SEQUENCE</scope>
</reference>
<organism evidence="2">
    <name type="scientific">Anguilla anguilla</name>
    <name type="common">European freshwater eel</name>
    <name type="synonym">Muraena anguilla</name>
    <dbReference type="NCBI Taxonomy" id="7936"/>
    <lineage>
        <taxon>Eukaryota</taxon>
        <taxon>Metazoa</taxon>
        <taxon>Chordata</taxon>
        <taxon>Craniata</taxon>
        <taxon>Vertebrata</taxon>
        <taxon>Euteleostomi</taxon>
        <taxon>Actinopterygii</taxon>
        <taxon>Neopterygii</taxon>
        <taxon>Teleostei</taxon>
        <taxon>Anguilliformes</taxon>
        <taxon>Anguillidae</taxon>
        <taxon>Anguilla</taxon>
    </lineage>
</organism>
<proteinExistence type="predicted"/>
<dbReference type="EMBL" id="GBXM01098332">
    <property type="protein sequence ID" value="JAH10245.1"/>
    <property type="molecule type" value="Transcribed_RNA"/>
</dbReference>